<evidence type="ECO:0000313" key="1">
    <source>
        <dbReference type="EMBL" id="PZA22948.1"/>
    </source>
</evidence>
<sequence length="96" mass="10139">MRPSPHGEGSAHQRSGLFARESAVRQARQWPQVTMRSGLLGSPHSGQSTVASAWVLSTSWARAACAAGSPAQGQPRWDSVQRAVSVAMARLLGCCP</sequence>
<evidence type="ECO:0000313" key="2">
    <source>
        <dbReference type="Proteomes" id="UP000247602"/>
    </source>
</evidence>
<keyword evidence="2" id="KW-1185">Reference proteome</keyword>
<comment type="caution">
    <text evidence="1">The sequence shown here is derived from an EMBL/GenBank/DDBJ whole genome shotgun (WGS) entry which is preliminary data.</text>
</comment>
<dbReference type="Proteomes" id="UP000247602">
    <property type="component" value="Unassembled WGS sequence"/>
</dbReference>
<proteinExistence type="predicted"/>
<reference evidence="1 2" key="1">
    <citation type="submission" date="2018-06" db="EMBL/GenBank/DDBJ databases">
        <title>Draft genome sequence of Modestobacter versicolor CP153-2.</title>
        <authorList>
            <person name="Gundlapally S.R."/>
        </authorList>
    </citation>
    <scope>NUCLEOTIDE SEQUENCE [LARGE SCALE GENOMIC DNA]</scope>
    <source>
        <strain evidence="1 2">CP153-2</strain>
    </source>
</reference>
<protein>
    <submittedName>
        <fullName evidence="1">Uncharacterized protein</fullName>
    </submittedName>
</protein>
<dbReference type="AlphaFoldDB" id="A0A323VVX3"/>
<dbReference type="EMBL" id="QKNV01000015">
    <property type="protein sequence ID" value="PZA22948.1"/>
    <property type="molecule type" value="Genomic_DNA"/>
</dbReference>
<name>A0A323VVX3_9ACTN</name>
<gene>
    <name evidence="1" type="ORF">DMO24_02340</name>
</gene>
<accession>A0A323VVX3</accession>
<organism evidence="1 2">
    <name type="scientific">Modestobacter versicolor</name>
    <dbReference type="NCBI Taxonomy" id="429133"/>
    <lineage>
        <taxon>Bacteria</taxon>
        <taxon>Bacillati</taxon>
        <taxon>Actinomycetota</taxon>
        <taxon>Actinomycetes</taxon>
        <taxon>Geodermatophilales</taxon>
        <taxon>Geodermatophilaceae</taxon>
        <taxon>Modestobacter</taxon>
    </lineage>
</organism>